<evidence type="ECO:0000313" key="1">
    <source>
        <dbReference type="EMBL" id="RFZ90547.1"/>
    </source>
</evidence>
<dbReference type="RefSeq" id="WP_117393959.1">
    <property type="nucleotide sequence ID" value="NZ_QWDC01000004.1"/>
</dbReference>
<dbReference type="Proteomes" id="UP000264217">
    <property type="component" value="Unassembled WGS sequence"/>
</dbReference>
<dbReference type="EMBL" id="QWDC01000004">
    <property type="protein sequence ID" value="RFZ90547.1"/>
    <property type="molecule type" value="Genomic_DNA"/>
</dbReference>
<keyword evidence="2" id="KW-1185">Reference proteome</keyword>
<protein>
    <submittedName>
        <fullName evidence="1">Uncharacterized protein</fullName>
    </submittedName>
</protein>
<proteinExistence type="predicted"/>
<name>A0A372NPJ8_9SPHI</name>
<reference evidence="1 2" key="1">
    <citation type="submission" date="2018-08" db="EMBL/GenBank/DDBJ databases">
        <title>Mucilaginibacter sp. MYSH2.</title>
        <authorList>
            <person name="Seo T."/>
        </authorList>
    </citation>
    <scope>NUCLEOTIDE SEQUENCE [LARGE SCALE GENOMIC DNA]</scope>
    <source>
        <strain evidence="1 2">MYSH2</strain>
    </source>
</reference>
<dbReference type="AlphaFoldDB" id="A0A372NPJ8"/>
<accession>A0A372NPJ8</accession>
<gene>
    <name evidence="1" type="ORF">D0C36_22470</name>
</gene>
<evidence type="ECO:0000313" key="2">
    <source>
        <dbReference type="Proteomes" id="UP000264217"/>
    </source>
</evidence>
<comment type="caution">
    <text evidence="1">The sequence shown here is derived from an EMBL/GenBank/DDBJ whole genome shotgun (WGS) entry which is preliminary data.</text>
</comment>
<sequence>MIQSNQKSYSKEASLPHKAFSLQAVRTTGGNILPPLCSHTANASASIAMPLLTHYPPLFYPLSPEAFLLTGKR</sequence>
<organism evidence="1 2">
    <name type="scientific">Mucilaginibacter conchicola</name>
    <dbReference type="NCBI Taxonomy" id="2303333"/>
    <lineage>
        <taxon>Bacteria</taxon>
        <taxon>Pseudomonadati</taxon>
        <taxon>Bacteroidota</taxon>
        <taxon>Sphingobacteriia</taxon>
        <taxon>Sphingobacteriales</taxon>
        <taxon>Sphingobacteriaceae</taxon>
        <taxon>Mucilaginibacter</taxon>
    </lineage>
</organism>